<comment type="caution">
    <text evidence="2">The sequence shown here is derived from an EMBL/GenBank/DDBJ whole genome shotgun (WGS) entry which is preliminary data.</text>
</comment>
<dbReference type="AlphaFoldDB" id="A0A9D3XTC8"/>
<keyword evidence="3" id="KW-1185">Reference proteome</keyword>
<feature type="region of interest" description="Disordered" evidence="1">
    <location>
        <begin position="22"/>
        <end position="46"/>
    </location>
</feature>
<gene>
    <name evidence="2" type="ORF">KIL84_018512</name>
</gene>
<evidence type="ECO:0000313" key="3">
    <source>
        <dbReference type="Proteomes" id="UP000827986"/>
    </source>
</evidence>
<reference evidence="2" key="1">
    <citation type="submission" date="2021-09" db="EMBL/GenBank/DDBJ databases">
        <title>The genome of Mauremys mutica provides insights into the evolution of semi-aquatic lifestyle.</title>
        <authorList>
            <person name="Gong S."/>
            <person name="Gao Y."/>
        </authorList>
    </citation>
    <scope>NUCLEOTIDE SEQUENCE</scope>
    <source>
        <strain evidence="2">MM-2020</strain>
        <tissue evidence="2">Muscle</tissue>
    </source>
</reference>
<dbReference type="EMBL" id="JAHDVG010000463">
    <property type="protein sequence ID" value="KAH1185763.1"/>
    <property type="molecule type" value="Genomic_DNA"/>
</dbReference>
<name>A0A9D3XTC8_9SAUR</name>
<sequence length="149" mass="16904">MDLSGHLCQLLVRSGDTAVQETAVSARDGNPPDTESPGPGTKRKAYSSLRGQLAPISKNEERPMKTRSLACVREMDEAALRKDIGTLFPALHSMVCHLPREHLEERRETLDSLVHLARLFLMELLVFLFRRLKRTRKRRPVPISSFWTG</sequence>
<evidence type="ECO:0000313" key="2">
    <source>
        <dbReference type="EMBL" id="KAH1185763.1"/>
    </source>
</evidence>
<accession>A0A9D3XTC8</accession>
<dbReference type="Proteomes" id="UP000827986">
    <property type="component" value="Unassembled WGS sequence"/>
</dbReference>
<evidence type="ECO:0000256" key="1">
    <source>
        <dbReference type="SAM" id="MobiDB-lite"/>
    </source>
</evidence>
<protein>
    <submittedName>
        <fullName evidence="2">Uncharacterized protein</fullName>
    </submittedName>
</protein>
<proteinExistence type="predicted"/>
<organism evidence="2 3">
    <name type="scientific">Mauremys mutica</name>
    <name type="common">yellowpond turtle</name>
    <dbReference type="NCBI Taxonomy" id="74926"/>
    <lineage>
        <taxon>Eukaryota</taxon>
        <taxon>Metazoa</taxon>
        <taxon>Chordata</taxon>
        <taxon>Craniata</taxon>
        <taxon>Vertebrata</taxon>
        <taxon>Euteleostomi</taxon>
        <taxon>Archelosauria</taxon>
        <taxon>Testudinata</taxon>
        <taxon>Testudines</taxon>
        <taxon>Cryptodira</taxon>
        <taxon>Durocryptodira</taxon>
        <taxon>Testudinoidea</taxon>
        <taxon>Geoemydidae</taxon>
        <taxon>Geoemydinae</taxon>
        <taxon>Mauremys</taxon>
    </lineage>
</organism>